<protein>
    <submittedName>
        <fullName evidence="1">Hydrolase</fullName>
    </submittedName>
</protein>
<gene>
    <name evidence="1" type="ORF">ENF72_01140</name>
</gene>
<dbReference type="PANTHER" id="PTHR43434">
    <property type="entry name" value="PHOSPHOGLYCOLATE PHOSPHATASE"/>
    <property type="match status" value="1"/>
</dbReference>
<proteinExistence type="predicted"/>
<dbReference type="Gene3D" id="3.40.50.1000">
    <property type="entry name" value="HAD superfamily/HAD-like"/>
    <property type="match status" value="1"/>
</dbReference>
<dbReference type="AlphaFoldDB" id="A0A7C0TYI5"/>
<dbReference type="InterPro" id="IPR023214">
    <property type="entry name" value="HAD_sf"/>
</dbReference>
<dbReference type="InterPro" id="IPR036412">
    <property type="entry name" value="HAD-like_sf"/>
</dbReference>
<dbReference type="Proteomes" id="UP000886210">
    <property type="component" value="Unassembled WGS sequence"/>
</dbReference>
<comment type="caution">
    <text evidence="1">The sequence shown here is derived from an EMBL/GenBank/DDBJ whole genome shotgun (WGS) entry which is preliminary data.</text>
</comment>
<dbReference type="InterPro" id="IPR050155">
    <property type="entry name" value="HAD-like_hydrolase_sf"/>
</dbReference>
<sequence length="246" mass="28452">MKKLKWLIFDVDGVLINVTESYDLATKLTVEYFLKKLGKNIEVDLELIRALRKKGAFGDDFKVSEALMSGALNGKLSDFVESFPEGEGIKWVREKFGIIVKSEEIERVFNTFYLGEYYKERPFDFDGLWKKEKPIVKKKLLERASEKFKLGVITGRNRLELKLAEELIGFHFESAVTRELYIKPDPKALWHLVRGENGAYIGDTVNDGLLVENYKKEYGKDFEFMMIGRDAKDVNNAIEGLLEKRM</sequence>
<dbReference type="EMBL" id="DQYG01000046">
    <property type="protein sequence ID" value="HDD31217.1"/>
    <property type="molecule type" value="Genomic_DNA"/>
</dbReference>
<dbReference type="Pfam" id="PF00702">
    <property type="entry name" value="Hydrolase"/>
    <property type="match status" value="1"/>
</dbReference>
<dbReference type="PANTHER" id="PTHR43434:SF1">
    <property type="entry name" value="PHOSPHOGLYCOLATE PHOSPHATASE"/>
    <property type="match status" value="1"/>
</dbReference>
<dbReference type="GO" id="GO:0008967">
    <property type="term" value="F:phosphoglycolate phosphatase activity"/>
    <property type="evidence" value="ECO:0007669"/>
    <property type="project" value="TreeGrafter"/>
</dbReference>
<organism evidence="1">
    <name type="scientific">Thermococcus litoralis</name>
    <dbReference type="NCBI Taxonomy" id="2265"/>
    <lineage>
        <taxon>Archaea</taxon>
        <taxon>Methanobacteriati</taxon>
        <taxon>Methanobacteriota</taxon>
        <taxon>Thermococci</taxon>
        <taxon>Thermococcales</taxon>
        <taxon>Thermococcaceae</taxon>
        <taxon>Thermococcus</taxon>
    </lineage>
</organism>
<dbReference type="SUPFAM" id="SSF56784">
    <property type="entry name" value="HAD-like"/>
    <property type="match status" value="1"/>
</dbReference>
<name>A0A7C0TYI5_THELI</name>
<evidence type="ECO:0000313" key="1">
    <source>
        <dbReference type="EMBL" id="HDD31217.1"/>
    </source>
</evidence>
<reference evidence="1" key="1">
    <citation type="journal article" date="2020" name="mSystems">
        <title>Genome- and Community-Level Interaction Insights into Carbon Utilization and Element Cycling Functions of Hydrothermarchaeota in Hydrothermal Sediment.</title>
        <authorList>
            <person name="Zhou Z."/>
            <person name="Liu Y."/>
            <person name="Xu W."/>
            <person name="Pan J."/>
            <person name="Luo Z.H."/>
            <person name="Li M."/>
        </authorList>
    </citation>
    <scope>NUCLEOTIDE SEQUENCE [LARGE SCALE GENOMIC DNA]</scope>
    <source>
        <strain evidence="1">HyVt-151</strain>
    </source>
</reference>
<dbReference type="CDD" id="cd01427">
    <property type="entry name" value="HAD_like"/>
    <property type="match status" value="1"/>
</dbReference>
<dbReference type="GO" id="GO:0006281">
    <property type="term" value="P:DNA repair"/>
    <property type="evidence" value="ECO:0007669"/>
    <property type="project" value="TreeGrafter"/>
</dbReference>
<accession>A0A7C0TYI5</accession>
<keyword evidence="1" id="KW-0378">Hydrolase</keyword>